<sequence length="419" mass="45481">MEPSNPTTTSNEDGQFAPRMTPSEAASTRLDDSAVDHDGQPPSYCAHDQPIDSPALDPATHKSMDEHGTIYPEGGLTSWLVVFGSFAGLVGSLGLLNTIGTFQAYLSTHQLKDYSDGSIGWIFGVYVFLTFFCGVQIGPVFDAKGPRLLVLSGSFLIMVAMISIGFCSEYWHFMVVFGIINGLGTSLIFTPALSALSHFFYRRRGMATGMAVTGGSIGGIMFPLILENLFSKIGFAWATRVVALICFVLLGTACVLIKSRLPSKPASRENILPDLYIFKDPVFVLTTAGVFFTEWGLFIPVGYISSYSLVHNLSPEFSYHLLAILNVGSFFGRWIPGYFADFLGRFNTIIFTTSLCLISTTCLWLLAGDNVAILIIYALLFGLGSGSCISLTPVCIGQLCKTENYGRYYAAAYTVVSFG</sequence>
<feature type="transmembrane region" description="Helical" evidence="4">
    <location>
        <begin position="148"/>
        <end position="166"/>
    </location>
</feature>
<feature type="transmembrane region" description="Helical" evidence="4">
    <location>
        <begin position="172"/>
        <end position="193"/>
    </location>
</feature>
<feature type="transmembrane region" description="Helical" evidence="4">
    <location>
        <begin position="348"/>
        <end position="367"/>
    </location>
</feature>
<dbReference type="InterPro" id="IPR036259">
    <property type="entry name" value="MFS_trans_sf"/>
</dbReference>
<dbReference type="PROSITE" id="PS50850">
    <property type="entry name" value="MFS"/>
    <property type="match status" value="1"/>
</dbReference>
<dbReference type="GO" id="GO:0016020">
    <property type="term" value="C:membrane"/>
    <property type="evidence" value="ECO:0007669"/>
    <property type="project" value="UniProtKB-SubCell"/>
</dbReference>
<reference evidence="6 7" key="1">
    <citation type="journal article" date="2015" name="Environ. Microbiol.">
        <title>Metagenome sequence of Elaphomyces granulatus from sporocarp tissue reveals Ascomycota ectomycorrhizal fingerprints of genome expansion and a Proteobacteria-rich microbiome.</title>
        <authorList>
            <person name="Quandt C.A."/>
            <person name="Kohler A."/>
            <person name="Hesse C.N."/>
            <person name="Sharpton T.J."/>
            <person name="Martin F."/>
            <person name="Spatafora J.W."/>
        </authorList>
    </citation>
    <scope>NUCLEOTIDE SEQUENCE [LARGE SCALE GENOMIC DNA]</scope>
    <source>
        <strain evidence="6 7">OSC145934</strain>
    </source>
</reference>
<evidence type="ECO:0000256" key="1">
    <source>
        <dbReference type="ARBA" id="ARBA00004141"/>
    </source>
</evidence>
<comment type="subcellular location">
    <subcellularLocation>
        <location evidence="1">Membrane</location>
        <topology evidence="1">Multi-pass membrane protein</topology>
    </subcellularLocation>
</comment>
<dbReference type="GO" id="GO:0022857">
    <property type="term" value="F:transmembrane transporter activity"/>
    <property type="evidence" value="ECO:0007669"/>
    <property type="project" value="InterPro"/>
</dbReference>
<feature type="transmembrane region" description="Helical" evidence="4">
    <location>
        <begin position="373"/>
        <end position="397"/>
    </location>
</feature>
<dbReference type="InterPro" id="IPR020846">
    <property type="entry name" value="MFS_dom"/>
</dbReference>
<evidence type="ECO:0000256" key="3">
    <source>
        <dbReference type="SAM" id="MobiDB-lite"/>
    </source>
</evidence>
<feature type="compositionally biased region" description="Polar residues" evidence="3">
    <location>
        <begin position="1"/>
        <end position="13"/>
    </location>
</feature>
<dbReference type="InterPro" id="IPR011701">
    <property type="entry name" value="MFS"/>
</dbReference>
<dbReference type="Proteomes" id="UP000243515">
    <property type="component" value="Unassembled WGS sequence"/>
</dbReference>
<feature type="transmembrane region" description="Helical" evidence="4">
    <location>
        <begin position="79"/>
        <end position="99"/>
    </location>
</feature>
<comment type="caution">
    <text evidence="6">The sequence shown here is derived from an EMBL/GenBank/DDBJ whole genome shotgun (WGS) entry which is preliminary data.</text>
</comment>
<dbReference type="OrthoDB" id="410267at2759"/>
<feature type="transmembrane region" description="Helical" evidence="4">
    <location>
        <begin position="119"/>
        <end position="141"/>
    </location>
</feature>
<dbReference type="AlphaFoldDB" id="A0A232LV85"/>
<dbReference type="Pfam" id="PF07690">
    <property type="entry name" value="MFS_1"/>
    <property type="match status" value="1"/>
</dbReference>
<protein>
    <recommendedName>
        <fullName evidence="5">Major facilitator superfamily (MFS) profile domain-containing protein</fullName>
    </recommendedName>
</protein>
<gene>
    <name evidence="6" type="ORF">Egran_04288</name>
</gene>
<evidence type="ECO:0000256" key="4">
    <source>
        <dbReference type="SAM" id="Phobius"/>
    </source>
</evidence>
<accession>A0A232LV85</accession>
<feature type="region of interest" description="Disordered" evidence="3">
    <location>
        <begin position="1"/>
        <end position="64"/>
    </location>
</feature>
<name>A0A232LV85_9EURO</name>
<feature type="compositionally biased region" description="Basic and acidic residues" evidence="3">
    <location>
        <begin position="29"/>
        <end position="39"/>
    </location>
</feature>
<organism evidence="6 7">
    <name type="scientific">Elaphomyces granulatus</name>
    <dbReference type="NCBI Taxonomy" id="519963"/>
    <lineage>
        <taxon>Eukaryota</taxon>
        <taxon>Fungi</taxon>
        <taxon>Dikarya</taxon>
        <taxon>Ascomycota</taxon>
        <taxon>Pezizomycotina</taxon>
        <taxon>Eurotiomycetes</taxon>
        <taxon>Eurotiomycetidae</taxon>
        <taxon>Eurotiales</taxon>
        <taxon>Elaphomycetaceae</taxon>
        <taxon>Elaphomyces</taxon>
    </lineage>
</organism>
<feature type="transmembrane region" description="Helical" evidence="4">
    <location>
        <begin position="282"/>
        <end position="305"/>
    </location>
</feature>
<dbReference type="SUPFAM" id="SSF103473">
    <property type="entry name" value="MFS general substrate transporter"/>
    <property type="match status" value="1"/>
</dbReference>
<keyword evidence="4" id="KW-1133">Transmembrane helix</keyword>
<keyword evidence="4" id="KW-0812">Transmembrane</keyword>
<dbReference type="Gene3D" id="1.20.1250.20">
    <property type="entry name" value="MFS general substrate transporter like domains"/>
    <property type="match status" value="2"/>
</dbReference>
<evidence type="ECO:0000313" key="6">
    <source>
        <dbReference type="EMBL" id="OXV07948.1"/>
    </source>
</evidence>
<keyword evidence="4" id="KW-0472">Membrane</keyword>
<dbReference type="PANTHER" id="PTHR11360:SF177">
    <property type="entry name" value="RIBOFLAVIN TRANSPORTER MCH5"/>
    <property type="match status" value="1"/>
</dbReference>
<comment type="similarity">
    <text evidence="2">Belongs to the major facilitator superfamily. Monocarboxylate porter (TC 2.A.1.13) family.</text>
</comment>
<keyword evidence="7" id="KW-1185">Reference proteome</keyword>
<evidence type="ECO:0000256" key="2">
    <source>
        <dbReference type="ARBA" id="ARBA00006727"/>
    </source>
</evidence>
<feature type="transmembrane region" description="Helical" evidence="4">
    <location>
        <begin position="317"/>
        <end position="336"/>
    </location>
</feature>
<evidence type="ECO:0000259" key="5">
    <source>
        <dbReference type="PROSITE" id="PS50850"/>
    </source>
</evidence>
<dbReference type="PANTHER" id="PTHR11360">
    <property type="entry name" value="MONOCARBOXYLATE TRANSPORTER"/>
    <property type="match status" value="1"/>
</dbReference>
<evidence type="ECO:0000313" key="7">
    <source>
        <dbReference type="Proteomes" id="UP000243515"/>
    </source>
</evidence>
<feature type="domain" description="Major facilitator superfamily (MFS) profile" evidence="5">
    <location>
        <begin position="282"/>
        <end position="419"/>
    </location>
</feature>
<feature type="transmembrane region" description="Helical" evidence="4">
    <location>
        <begin position="237"/>
        <end position="261"/>
    </location>
</feature>
<feature type="transmembrane region" description="Helical" evidence="4">
    <location>
        <begin position="205"/>
        <end position="225"/>
    </location>
</feature>
<dbReference type="EMBL" id="NPHW01004413">
    <property type="protein sequence ID" value="OXV07948.1"/>
    <property type="molecule type" value="Genomic_DNA"/>
</dbReference>
<proteinExistence type="inferred from homology"/>
<dbReference type="InterPro" id="IPR050327">
    <property type="entry name" value="Proton-linked_MCT"/>
</dbReference>